<protein>
    <submittedName>
        <fullName evidence="2">Uncharacterized protein</fullName>
    </submittedName>
</protein>
<keyword evidence="3" id="KW-1185">Reference proteome</keyword>
<organism evidence="2 3">
    <name type="scientific">Hyaloscypha bicolor E</name>
    <dbReference type="NCBI Taxonomy" id="1095630"/>
    <lineage>
        <taxon>Eukaryota</taxon>
        <taxon>Fungi</taxon>
        <taxon>Dikarya</taxon>
        <taxon>Ascomycota</taxon>
        <taxon>Pezizomycotina</taxon>
        <taxon>Leotiomycetes</taxon>
        <taxon>Helotiales</taxon>
        <taxon>Hyaloscyphaceae</taxon>
        <taxon>Hyaloscypha</taxon>
        <taxon>Hyaloscypha bicolor</taxon>
    </lineage>
</organism>
<dbReference type="EMBL" id="KZ613791">
    <property type="protein sequence ID" value="PMD60120.1"/>
    <property type="molecule type" value="Genomic_DNA"/>
</dbReference>
<keyword evidence="1" id="KW-0812">Transmembrane</keyword>
<dbReference type="AlphaFoldDB" id="A0A2J6TAQ8"/>
<dbReference type="Proteomes" id="UP000235371">
    <property type="component" value="Unassembled WGS sequence"/>
</dbReference>
<reference evidence="2 3" key="1">
    <citation type="submission" date="2016-04" db="EMBL/GenBank/DDBJ databases">
        <title>A degradative enzymes factory behind the ericoid mycorrhizal symbiosis.</title>
        <authorList>
            <consortium name="DOE Joint Genome Institute"/>
            <person name="Martino E."/>
            <person name="Morin E."/>
            <person name="Grelet G."/>
            <person name="Kuo A."/>
            <person name="Kohler A."/>
            <person name="Daghino S."/>
            <person name="Barry K."/>
            <person name="Choi C."/>
            <person name="Cichocki N."/>
            <person name="Clum A."/>
            <person name="Copeland A."/>
            <person name="Hainaut M."/>
            <person name="Haridas S."/>
            <person name="Labutti K."/>
            <person name="Lindquist E."/>
            <person name="Lipzen A."/>
            <person name="Khouja H.-R."/>
            <person name="Murat C."/>
            <person name="Ohm R."/>
            <person name="Olson A."/>
            <person name="Spatafora J."/>
            <person name="Veneault-Fourrey C."/>
            <person name="Henrissat B."/>
            <person name="Grigoriev I."/>
            <person name="Martin F."/>
            <person name="Perotto S."/>
        </authorList>
    </citation>
    <scope>NUCLEOTIDE SEQUENCE [LARGE SCALE GENOMIC DNA]</scope>
    <source>
        <strain evidence="2 3">E</strain>
    </source>
</reference>
<accession>A0A2J6TAQ8</accession>
<feature type="transmembrane region" description="Helical" evidence="1">
    <location>
        <begin position="533"/>
        <end position="558"/>
    </location>
</feature>
<dbReference type="RefSeq" id="XP_024737024.1">
    <property type="nucleotide sequence ID" value="XM_024872493.1"/>
</dbReference>
<keyword evidence="1" id="KW-0472">Membrane</keyword>
<dbReference type="GeneID" id="36580573"/>
<dbReference type="InParanoid" id="A0A2J6TAQ8"/>
<proteinExistence type="predicted"/>
<name>A0A2J6TAQ8_9HELO</name>
<evidence type="ECO:0000313" key="2">
    <source>
        <dbReference type="EMBL" id="PMD60120.1"/>
    </source>
</evidence>
<feature type="transmembrane region" description="Helical" evidence="1">
    <location>
        <begin position="228"/>
        <end position="246"/>
    </location>
</feature>
<evidence type="ECO:0000313" key="3">
    <source>
        <dbReference type="Proteomes" id="UP000235371"/>
    </source>
</evidence>
<feature type="transmembrane region" description="Helical" evidence="1">
    <location>
        <begin position="115"/>
        <end position="137"/>
    </location>
</feature>
<keyword evidence="1" id="KW-1133">Transmembrane helix</keyword>
<dbReference type="OrthoDB" id="5426789at2759"/>
<gene>
    <name evidence="2" type="ORF">K444DRAFT_397565</name>
</gene>
<feature type="transmembrane region" description="Helical" evidence="1">
    <location>
        <begin position="73"/>
        <end position="95"/>
    </location>
</feature>
<feature type="transmembrane region" description="Helical" evidence="1">
    <location>
        <begin position="204"/>
        <end position="222"/>
    </location>
</feature>
<evidence type="ECO:0000256" key="1">
    <source>
        <dbReference type="SAM" id="Phobius"/>
    </source>
</evidence>
<sequence length="559" mass="62569">MELSSESQSLFGGIRALMAKILNRDVSFSQVNVADGLHQAAALAAMTLLFTTHRSISNIGFTLRREGISTDTYIVLIVGLVALAWTTLVVISGVFLQDRPCRQGFRQCAARMAYVPWILVILFLFWLIAFTSEILYLRTKDSQSPKITEPEVDPESLAKQKISAWAPTLNIFHFLRLDKWRIWNMECSHGATNWAGSVSRSYRWALYGTMLAISLLVSTAAITENLFTTGLLTLVGVILFIVGASGQNKYETAPHIYTRNTLRVMLHTRHKEGTSYILPCRNRGFDAVWGPKIEYENRSLDEAVEKFQDAGGYAKGKLIWMDKVMASFNAATDLTIHDVNDLASWLYEPGMNPQMCRVACKRAPGIHLIGHSLVQALWQAEYLVFQKQSLIREELREKIGSLRAGRGSGLDLGTRGSQIGSKPGLDGYQEAVRYVYKLLGEKADGNALNPTSECPTSSVVLDPCPANIEEYVAQLWRLCFETQESTFAALFAFTTYWQADIGNDPENGWHGFPLRVKDREGDIITWHIIWRQAWYGAVISQLTSMSPIIFSAFIAGVLQ</sequence>